<dbReference type="Gene3D" id="1.10.10.10">
    <property type="entry name" value="Winged helix-like DNA-binding domain superfamily/Winged helix DNA-binding domain"/>
    <property type="match status" value="1"/>
</dbReference>
<dbReference type="SUPFAM" id="SSF88659">
    <property type="entry name" value="Sigma3 and sigma4 domains of RNA polymerase sigma factors"/>
    <property type="match status" value="1"/>
</dbReference>
<protein>
    <submittedName>
        <fullName evidence="8">Deoxyribonucleoside regulator</fullName>
    </submittedName>
</protein>
<evidence type="ECO:0000256" key="1">
    <source>
        <dbReference type="ARBA" id="ARBA00010466"/>
    </source>
</evidence>
<dbReference type="InterPro" id="IPR037171">
    <property type="entry name" value="NagB/RpiA_transferase-like"/>
</dbReference>
<dbReference type="EMBL" id="CXST01000003">
    <property type="protein sequence ID" value="CTQ46066.1"/>
    <property type="molecule type" value="Genomic_DNA"/>
</dbReference>
<dbReference type="GO" id="GO:0016987">
    <property type="term" value="F:sigma factor activity"/>
    <property type="evidence" value="ECO:0007669"/>
    <property type="project" value="InterPro"/>
</dbReference>
<accession>A0A0M6Y7I6</accession>
<keyword evidence="4" id="KW-0804">Transcription</keyword>
<dbReference type="InterPro" id="IPR013249">
    <property type="entry name" value="RNA_pol_sigma70_r4_t2"/>
</dbReference>
<organism evidence="8 9">
    <name type="scientific">Roseibium aggregatum</name>
    <dbReference type="NCBI Taxonomy" id="187304"/>
    <lineage>
        <taxon>Bacteria</taxon>
        <taxon>Pseudomonadati</taxon>
        <taxon>Pseudomonadota</taxon>
        <taxon>Alphaproteobacteria</taxon>
        <taxon>Hyphomicrobiales</taxon>
        <taxon>Stappiaceae</taxon>
        <taxon>Roseibium</taxon>
    </lineage>
</organism>
<dbReference type="GO" id="GO:0003677">
    <property type="term" value="F:DNA binding"/>
    <property type="evidence" value="ECO:0007669"/>
    <property type="project" value="UniProtKB-KW"/>
</dbReference>
<comment type="similarity">
    <text evidence="1">Belongs to the SorC transcriptional regulatory family.</text>
</comment>
<keyword evidence="2" id="KW-0805">Transcription regulation</keyword>
<reference evidence="9" key="1">
    <citation type="submission" date="2015-07" db="EMBL/GenBank/DDBJ databases">
        <authorList>
            <person name="Rodrigo-Torres Lidia"/>
            <person name="Arahal R.David."/>
        </authorList>
    </citation>
    <scope>NUCLEOTIDE SEQUENCE [LARGE SCALE GENOMIC DNA]</scope>
    <source>
        <strain evidence="9">CECT 4801</strain>
    </source>
</reference>
<keyword evidence="3" id="KW-0238">DNA-binding</keyword>
<name>A0A0M6Y7I6_9HYPH</name>
<dbReference type="PANTHER" id="PTHR34294">
    <property type="entry name" value="TRANSCRIPTIONAL REGULATOR-RELATED"/>
    <property type="match status" value="1"/>
</dbReference>
<dbReference type="GO" id="GO:0030246">
    <property type="term" value="F:carbohydrate binding"/>
    <property type="evidence" value="ECO:0007669"/>
    <property type="project" value="InterPro"/>
</dbReference>
<dbReference type="Proteomes" id="UP000048926">
    <property type="component" value="Unassembled WGS sequence"/>
</dbReference>
<dbReference type="OrthoDB" id="9806345at2"/>
<dbReference type="InterPro" id="IPR007324">
    <property type="entry name" value="Sugar-bd_dom_put"/>
</dbReference>
<evidence type="ECO:0000256" key="4">
    <source>
        <dbReference type="ARBA" id="ARBA00023163"/>
    </source>
</evidence>
<evidence type="ECO:0000259" key="7">
    <source>
        <dbReference type="Pfam" id="PF08281"/>
    </source>
</evidence>
<feature type="compositionally biased region" description="Polar residues" evidence="5">
    <location>
        <begin position="1"/>
        <end position="11"/>
    </location>
</feature>
<keyword evidence="9" id="KW-1185">Reference proteome</keyword>
<evidence type="ECO:0000256" key="5">
    <source>
        <dbReference type="SAM" id="MobiDB-lite"/>
    </source>
</evidence>
<dbReference type="PANTHER" id="PTHR34294:SF1">
    <property type="entry name" value="TRANSCRIPTIONAL REGULATOR LSRR"/>
    <property type="match status" value="1"/>
</dbReference>
<dbReference type="GO" id="GO:0006352">
    <property type="term" value="P:DNA-templated transcription initiation"/>
    <property type="evidence" value="ECO:0007669"/>
    <property type="project" value="InterPro"/>
</dbReference>
<evidence type="ECO:0000256" key="3">
    <source>
        <dbReference type="ARBA" id="ARBA00023125"/>
    </source>
</evidence>
<evidence type="ECO:0000256" key="2">
    <source>
        <dbReference type="ARBA" id="ARBA00023015"/>
    </source>
</evidence>
<dbReference type="InterPro" id="IPR051054">
    <property type="entry name" value="SorC_transcr_regulators"/>
</dbReference>
<dbReference type="RefSeq" id="WP_055659769.1">
    <property type="nucleotide sequence ID" value="NZ_CP045622.1"/>
</dbReference>
<dbReference type="Pfam" id="PF04198">
    <property type="entry name" value="Sugar-bind"/>
    <property type="match status" value="1"/>
</dbReference>
<dbReference type="Pfam" id="PF08281">
    <property type="entry name" value="Sigma70_r4_2"/>
    <property type="match status" value="1"/>
</dbReference>
<evidence type="ECO:0000313" key="8">
    <source>
        <dbReference type="EMBL" id="CTQ46066.1"/>
    </source>
</evidence>
<dbReference type="InterPro" id="IPR013324">
    <property type="entry name" value="RNA_pol_sigma_r3/r4-like"/>
</dbReference>
<sequence>MSPGPTSSRPTGTKAAAPSAATRARSQDDAIIEVTWCYYQEGMNQNEIAERLGISRATVVNYLSEARKRDYVRITLDTDIFRDHDLARRLVDRFGLQDAIVVPTSSAGADQSLDRVTRVVADWLPGLLEPGDRLGVAWGETVYRVAEAAPRVTVPDLTVVQLVGSRPAALGFAAETCSATLARRYGAHCVNLHVPLLLSNRALVEELKREPVIRMQLDAVADCNKTIFACGTCTADSHVVHTGLLDPADVDPCAERGAIGVICGRLIDHDGNGLNREIEDRMIAVTLDQMRGKDMGLLVGSGPDRARPMLAALRGGYATHIATCSETATEMLNLTENNA</sequence>
<dbReference type="AlphaFoldDB" id="A0A0M6Y7I6"/>
<evidence type="ECO:0000259" key="6">
    <source>
        <dbReference type="Pfam" id="PF04198"/>
    </source>
</evidence>
<dbReference type="SUPFAM" id="SSF100950">
    <property type="entry name" value="NagB/RpiA/CoA transferase-like"/>
    <property type="match status" value="1"/>
</dbReference>
<feature type="domain" description="RNA polymerase sigma factor 70 region 4 type 2" evidence="7">
    <location>
        <begin position="38"/>
        <end position="69"/>
    </location>
</feature>
<dbReference type="InterPro" id="IPR036388">
    <property type="entry name" value="WH-like_DNA-bd_sf"/>
</dbReference>
<gene>
    <name evidence="8" type="primary">deoR_1</name>
    <name evidence="8" type="ORF">LAL4801_04522</name>
</gene>
<proteinExistence type="inferred from homology"/>
<dbReference type="STRING" id="187304.B0E33_14285"/>
<evidence type="ECO:0000313" key="9">
    <source>
        <dbReference type="Proteomes" id="UP000048926"/>
    </source>
</evidence>
<feature type="domain" description="Sugar-binding" evidence="6">
    <location>
        <begin position="80"/>
        <end position="333"/>
    </location>
</feature>
<dbReference type="Gene3D" id="3.40.50.1360">
    <property type="match status" value="1"/>
</dbReference>
<feature type="region of interest" description="Disordered" evidence="5">
    <location>
        <begin position="1"/>
        <end position="22"/>
    </location>
</feature>